<evidence type="ECO:0000313" key="4">
    <source>
        <dbReference type="Proteomes" id="UP001151582"/>
    </source>
</evidence>
<comment type="caution">
    <text evidence="3">The sequence shown here is derived from an EMBL/GenBank/DDBJ whole genome shotgun (WGS) entry which is preliminary data.</text>
</comment>
<reference evidence="3" key="1">
    <citation type="submission" date="2022-07" db="EMBL/GenBank/DDBJ databases">
        <title>Phylogenomic reconstructions and comparative analyses of Kickxellomycotina fungi.</title>
        <authorList>
            <person name="Reynolds N.K."/>
            <person name="Stajich J.E."/>
            <person name="Barry K."/>
            <person name="Grigoriev I.V."/>
            <person name="Crous P."/>
            <person name="Smith M.E."/>
        </authorList>
    </citation>
    <scope>NUCLEOTIDE SEQUENCE</scope>
    <source>
        <strain evidence="3">RSA 567</strain>
    </source>
</reference>
<evidence type="ECO:0000313" key="3">
    <source>
        <dbReference type="EMBL" id="KAJ1981020.1"/>
    </source>
</evidence>
<dbReference type="AlphaFoldDB" id="A0A9W8B462"/>
<feature type="region of interest" description="Disordered" evidence="1">
    <location>
        <begin position="461"/>
        <end position="496"/>
    </location>
</feature>
<name>A0A9W8B462_9FUNG</name>
<dbReference type="OrthoDB" id="6512771at2759"/>
<keyword evidence="4" id="KW-1185">Reference proteome</keyword>
<dbReference type="PROSITE" id="PS51061">
    <property type="entry name" value="R3H"/>
    <property type="match status" value="1"/>
</dbReference>
<feature type="domain" description="R3H" evidence="2">
    <location>
        <begin position="203"/>
        <end position="266"/>
    </location>
</feature>
<sequence>MTCRCGRGRHQVLCQERFEFSSTTVDASTADKMARAPEVQSYLIASRQCYTKMHPRPDFAVPRCDQPYMCHELTVCLESPTPCPELVVKYCPCGSRSEEQPCGATAAFIPESRVSCTQICATIQRNRQLAEAFADDATAISSPASLDRLRLSANSTSGLPPASKYEIYHPYSSYHSFFKTIPSTVVIPQFDNELLEFVFTHSKWVQDHYTRFIRPFMEDPRQSILRFKPMNPTFRQTLHLWAQAYFIDSESQDSGANRSVVWSKKTYSDCGSSFPLTYVLKVPLRVWHQIAQLHSQSSPTGAHSAIGNDGCTDESFGRGGLVDRAHESGSRYRGRQFRTKDLFCSLTIPFNAFILANVPTTVASPDPIIRALGDEFVGLQVFTQWWSPAQGQHSGEHSHRSPGLSSLGRHLIITPIMDGTITATSLHDLVLDLCPLLQEALVQRHFGDYVEPYAVDHSGQLVQPHPERGAQRRSKVTVTSTTTPAPAAKSAWSAKPPNHTNAFRALNSPQVSAWDAAAAMTPGTTPPHRPLAGSGGVELGLTSPTFGDVAPMKLPVNEPKAQTALLPPQPPIVADSWEELEELL</sequence>
<evidence type="ECO:0000259" key="2">
    <source>
        <dbReference type="PROSITE" id="PS51061"/>
    </source>
</evidence>
<gene>
    <name evidence="3" type="ORF">H4R34_002235</name>
</gene>
<dbReference type="Proteomes" id="UP001151582">
    <property type="component" value="Unassembled WGS sequence"/>
</dbReference>
<accession>A0A9W8B462</accession>
<evidence type="ECO:0000256" key="1">
    <source>
        <dbReference type="SAM" id="MobiDB-lite"/>
    </source>
</evidence>
<dbReference type="InterPro" id="IPR036867">
    <property type="entry name" value="R3H_dom_sf"/>
</dbReference>
<dbReference type="Pfam" id="PF01424">
    <property type="entry name" value="R3H"/>
    <property type="match status" value="1"/>
</dbReference>
<dbReference type="SUPFAM" id="SSF82708">
    <property type="entry name" value="R3H domain"/>
    <property type="match status" value="1"/>
</dbReference>
<dbReference type="EMBL" id="JANBQB010000141">
    <property type="protein sequence ID" value="KAJ1981020.1"/>
    <property type="molecule type" value="Genomic_DNA"/>
</dbReference>
<dbReference type="Gene3D" id="3.30.1370.50">
    <property type="entry name" value="R3H-like domain"/>
    <property type="match status" value="1"/>
</dbReference>
<dbReference type="InterPro" id="IPR001374">
    <property type="entry name" value="R3H_dom"/>
</dbReference>
<feature type="compositionally biased region" description="Low complexity" evidence="1">
    <location>
        <begin position="476"/>
        <end position="496"/>
    </location>
</feature>
<proteinExistence type="predicted"/>
<protein>
    <recommendedName>
        <fullName evidence="2">R3H domain-containing protein</fullName>
    </recommendedName>
</protein>
<organism evidence="3 4">
    <name type="scientific">Dimargaris verticillata</name>
    <dbReference type="NCBI Taxonomy" id="2761393"/>
    <lineage>
        <taxon>Eukaryota</taxon>
        <taxon>Fungi</taxon>
        <taxon>Fungi incertae sedis</taxon>
        <taxon>Zoopagomycota</taxon>
        <taxon>Kickxellomycotina</taxon>
        <taxon>Dimargaritomycetes</taxon>
        <taxon>Dimargaritales</taxon>
        <taxon>Dimargaritaceae</taxon>
        <taxon>Dimargaris</taxon>
    </lineage>
</organism>
<dbReference type="GO" id="GO:0003676">
    <property type="term" value="F:nucleic acid binding"/>
    <property type="evidence" value="ECO:0007669"/>
    <property type="project" value="UniProtKB-UniRule"/>
</dbReference>